<dbReference type="STRING" id="71717.A0A4Y7TZL4"/>
<dbReference type="InterPro" id="IPR004203">
    <property type="entry name" value="Cyt_c_oxidase_su4_fam"/>
</dbReference>
<comment type="pathway">
    <text evidence="2">Energy metabolism; oxidative phosphorylation.</text>
</comment>
<keyword evidence="12" id="KW-1185">Reference proteome</keyword>
<reference evidence="11 12" key="1">
    <citation type="journal article" date="2019" name="Nat. Ecol. Evol.">
        <title>Megaphylogeny resolves global patterns of mushroom evolution.</title>
        <authorList>
            <person name="Varga T."/>
            <person name="Krizsan K."/>
            <person name="Foldi C."/>
            <person name="Dima B."/>
            <person name="Sanchez-Garcia M."/>
            <person name="Sanchez-Ramirez S."/>
            <person name="Szollosi G.J."/>
            <person name="Szarkandi J.G."/>
            <person name="Papp V."/>
            <person name="Albert L."/>
            <person name="Andreopoulos W."/>
            <person name="Angelini C."/>
            <person name="Antonin V."/>
            <person name="Barry K.W."/>
            <person name="Bougher N.L."/>
            <person name="Buchanan P."/>
            <person name="Buyck B."/>
            <person name="Bense V."/>
            <person name="Catcheside P."/>
            <person name="Chovatia M."/>
            <person name="Cooper J."/>
            <person name="Damon W."/>
            <person name="Desjardin D."/>
            <person name="Finy P."/>
            <person name="Geml J."/>
            <person name="Haridas S."/>
            <person name="Hughes K."/>
            <person name="Justo A."/>
            <person name="Karasinski D."/>
            <person name="Kautmanova I."/>
            <person name="Kiss B."/>
            <person name="Kocsube S."/>
            <person name="Kotiranta H."/>
            <person name="LaButti K.M."/>
            <person name="Lechner B.E."/>
            <person name="Liimatainen K."/>
            <person name="Lipzen A."/>
            <person name="Lukacs Z."/>
            <person name="Mihaltcheva S."/>
            <person name="Morgado L.N."/>
            <person name="Niskanen T."/>
            <person name="Noordeloos M.E."/>
            <person name="Ohm R.A."/>
            <person name="Ortiz-Santana B."/>
            <person name="Ovrebo C."/>
            <person name="Racz N."/>
            <person name="Riley R."/>
            <person name="Savchenko A."/>
            <person name="Shiryaev A."/>
            <person name="Soop K."/>
            <person name="Spirin V."/>
            <person name="Szebenyi C."/>
            <person name="Tomsovsky M."/>
            <person name="Tulloss R.E."/>
            <person name="Uehling J."/>
            <person name="Grigoriev I.V."/>
            <person name="Vagvolgyi C."/>
            <person name="Papp T."/>
            <person name="Martin F.M."/>
            <person name="Miettinen O."/>
            <person name="Hibbett D.S."/>
            <person name="Nagy L.G."/>
        </authorList>
    </citation>
    <scope>NUCLEOTIDE SEQUENCE [LARGE SCALE GENOMIC DNA]</scope>
    <source>
        <strain evidence="11 12">FP101781</strain>
    </source>
</reference>
<keyword evidence="6" id="KW-0809">Transit peptide</keyword>
<evidence type="ECO:0000256" key="7">
    <source>
        <dbReference type="ARBA" id="ARBA00022989"/>
    </source>
</evidence>
<dbReference type="CDD" id="cd00922">
    <property type="entry name" value="Cyt_c_Oxidase_IV"/>
    <property type="match status" value="1"/>
</dbReference>
<keyword evidence="5" id="KW-0999">Mitochondrion inner membrane</keyword>
<evidence type="ECO:0000256" key="6">
    <source>
        <dbReference type="ARBA" id="ARBA00022946"/>
    </source>
</evidence>
<evidence type="ECO:0000256" key="5">
    <source>
        <dbReference type="ARBA" id="ARBA00022792"/>
    </source>
</evidence>
<keyword evidence="8" id="KW-0560">Oxidoreductase</keyword>
<dbReference type="GO" id="GO:0006123">
    <property type="term" value="P:mitochondrial electron transport, cytochrome c to oxygen"/>
    <property type="evidence" value="ECO:0007669"/>
    <property type="project" value="InterPro"/>
</dbReference>
<keyword evidence="9" id="KW-0496">Mitochondrion</keyword>
<keyword evidence="7" id="KW-1133">Transmembrane helix</keyword>
<dbReference type="Proteomes" id="UP000298030">
    <property type="component" value="Unassembled WGS sequence"/>
</dbReference>
<organism evidence="11 12">
    <name type="scientific">Coprinellus micaceus</name>
    <name type="common">Glistening ink-cap mushroom</name>
    <name type="synonym">Coprinus micaceus</name>
    <dbReference type="NCBI Taxonomy" id="71717"/>
    <lineage>
        <taxon>Eukaryota</taxon>
        <taxon>Fungi</taxon>
        <taxon>Dikarya</taxon>
        <taxon>Basidiomycota</taxon>
        <taxon>Agaricomycotina</taxon>
        <taxon>Agaricomycetes</taxon>
        <taxon>Agaricomycetidae</taxon>
        <taxon>Agaricales</taxon>
        <taxon>Agaricineae</taxon>
        <taxon>Psathyrellaceae</taxon>
        <taxon>Coprinellus</taxon>
    </lineage>
</organism>
<dbReference type="InterPro" id="IPR036639">
    <property type="entry name" value="Cyt_c_oxidase_su4_sf"/>
</dbReference>
<evidence type="ECO:0000313" key="12">
    <source>
        <dbReference type="Proteomes" id="UP000298030"/>
    </source>
</evidence>
<evidence type="ECO:0000256" key="4">
    <source>
        <dbReference type="ARBA" id="ARBA00022692"/>
    </source>
</evidence>
<comment type="caution">
    <text evidence="11">The sequence shown here is derived from an EMBL/GenBank/DDBJ whole genome shotgun (WGS) entry which is preliminary data.</text>
</comment>
<dbReference type="GO" id="GO:0005743">
    <property type="term" value="C:mitochondrial inner membrane"/>
    <property type="evidence" value="ECO:0007669"/>
    <property type="project" value="UniProtKB-SubCell"/>
</dbReference>
<dbReference type="OrthoDB" id="186013at2759"/>
<protein>
    <submittedName>
        <fullName evidence="11">Cytochrome c oxidase subunit IV</fullName>
    </submittedName>
</protein>
<dbReference type="AlphaFoldDB" id="A0A4Y7TZL4"/>
<dbReference type="FunFam" id="1.10.442.10:FF:000002">
    <property type="entry name" value="Cytochrome c oxidase subunit V"/>
    <property type="match status" value="1"/>
</dbReference>
<evidence type="ECO:0000256" key="10">
    <source>
        <dbReference type="ARBA" id="ARBA00023136"/>
    </source>
</evidence>
<dbReference type="Pfam" id="PF02936">
    <property type="entry name" value="COX4"/>
    <property type="match status" value="1"/>
</dbReference>
<dbReference type="PANTHER" id="PTHR10707:SF10">
    <property type="entry name" value="CYTOCHROME C OXIDASE SUBUNIT 4"/>
    <property type="match status" value="1"/>
</dbReference>
<comment type="similarity">
    <text evidence="3">Belongs to the cytochrome c oxidase IV family.</text>
</comment>
<evidence type="ECO:0000256" key="1">
    <source>
        <dbReference type="ARBA" id="ARBA00004434"/>
    </source>
</evidence>
<accession>A0A4Y7TZL4</accession>
<evidence type="ECO:0000313" key="11">
    <source>
        <dbReference type="EMBL" id="TEB39451.1"/>
    </source>
</evidence>
<dbReference type="PANTHER" id="PTHR10707">
    <property type="entry name" value="CYTOCHROME C OXIDASE SUBUNIT IV"/>
    <property type="match status" value="1"/>
</dbReference>
<evidence type="ECO:0000256" key="9">
    <source>
        <dbReference type="ARBA" id="ARBA00023128"/>
    </source>
</evidence>
<dbReference type="SUPFAM" id="SSF81406">
    <property type="entry name" value="Mitochondrial cytochrome c oxidase subunit IV"/>
    <property type="match status" value="1"/>
</dbReference>
<keyword evidence="10" id="KW-0472">Membrane</keyword>
<name>A0A4Y7TZL4_COPMI</name>
<dbReference type="GO" id="GO:0045277">
    <property type="term" value="C:respiratory chain complex IV"/>
    <property type="evidence" value="ECO:0007669"/>
    <property type="project" value="InterPro"/>
</dbReference>
<sequence>MRTRALATAAASHADISASGATSTPVRKVAPISLANVEAQWTKLAEEEQAAVHEQLESLQVKDWKELSLDEKKAAYYVAFGPHGPRAPSSKPGDGYKIVGSVAVLVAAAGLLSIGLRQFAQPVAPTMTKEWQEASNERAKEMKLNPISGITSEGYKGAGYVQSK</sequence>
<dbReference type="EMBL" id="QPFP01000001">
    <property type="protein sequence ID" value="TEB39451.1"/>
    <property type="molecule type" value="Genomic_DNA"/>
</dbReference>
<dbReference type="Gene3D" id="1.10.442.10">
    <property type="entry name" value="Cytochrome c oxidase subunit IV"/>
    <property type="match status" value="1"/>
</dbReference>
<evidence type="ECO:0000256" key="8">
    <source>
        <dbReference type="ARBA" id="ARBA00023002"/>
    </source>
</evidence>
<evidence type="ECO:0000256" key="3">
    <source>
        <dbReference type="ARBA" id="ARBA00008135"/>
    </source>
</evidence>
<gene>
    <name evidence="11" type="ORF">FA13DRAFT_1723630</name>
</gene>
<evidence type="ECO:0000256" key="2">
    <source>
        <dbReference type="ARBA" id="ARBA00004673"/>
    </source>
</evidence>
<keyword evidence="4" id="KW-0812">Transmembrane</keyword>
<proteinExistence type="inferred from homology"/>
<comment type="subcellular location">
    <subcellularLocation>
        <location evidence="1">Mitochondrion inner membrane</location>
        <topology evidence="1">Single-pass membrane protein</topology>
    </subcellularLocation>
</comment>
<dbReference type="GO" id="GO:0016491">
    <property type="term" value="F:oxidoreductase activity"/>
    <property type="evidence" value="ECO:0007669"/>
    <property type="project" value="UniProtKB-KW"/>
</dbReference>